<keyword evidence="5" id="KW-1185">Reference proteome</keyword>
<dbReference type="RefSeq" id="WP_310343736.1">
    <property type="nucleotide sequence ID" value="NZ_JAVDXO010000006.1"/>
</dbReference>
<sequence>MKRRLLTLLLAAAVHLPGWTQVFGTVDAVSGHVTVQGVDGVAIPAVVGQKIHVGQTVATLADGELHAQTEDHGLIAVRPNSVFTVTRYVASQDTNGVVEMSLLQGALRSISGWIGKLNPRGYRLTAGTATVGIRGTDHETVVLDHEQDGEPAGTYDSVLEGATTLRTAQGEVQVEAGQYAFSGRGGQAAPGLLAQHPRFFLNRLLRLENGIPARKRLLAQRLQKLLARHPKMLERMRERVEGMDADEKKALRQRLKERGHRANEK</sequence>
<feature type="domain" description="FecR protein" evidence="3">
    <location>
        <begin position="56"/>
        <end position="161"/>
    </location>
</feature>
<evidence type="ECO:0000313" key="5">
    <source>
        <dbReference type="Proteomes" id="UP001268089"/>
    </source>
</evidence>
<keyword evidence="2" id="KW-0732">Signal</keyword>
<dbReference type="EMBL" id="JAVDXO010000006">
    <property type="protein sequence ID" value="MDR7307454.1"/>
    <property type="molecule type" value="Genomic_DNA"/>
</dbReference>
<comment type="caution">
    <text evidence="4">The sequence shown here is derived from an EMBL/GenBank/DDBJ whole genome shotgun (WGS) entry which is preliminary data.</text>
</comment>
<dbReference type="Pfam" id="PF04773">
    <property type="entry name" value="FecR"/>
    <property type="match status" value="1"/>
</dbReference>
<evidence type="ECO:0000313" key="4">
    <source>
        <dbReference type="EMBL" id="MDR7307454.1"/>
    </source>
</evidence>
<evidence type="ECO:0000256" key="2">
    <source>
        <dbReference type="SAM" id="SignalP"/>
    </source>
</evidence>
<dbReference type="Proteomes" id="UP001268089">
    <property type="component" value="Unassembled WGS sequence"/>
</dbReference>
<feature type="region of interest" description="Disordered" evidence="1">
    <location>
        <begin position="240"/>
        <end position="265"/>
    </location>
</feature>
<evidence type="ECO:0000259" key="3">
    <source>
        <dbReference type="Pfam" id="PF04773"/>
    </source>
</evidence>
<feature type="signal peptide" evidence="2">
    <location>
        <begin position="1"/>
        <end position="20"/>
    </location>
</feature>
<name>A0ABU1ZPH4_9BURK</name>
<organism evidence="4 5">
    <name type="scientific">Rhodoferax saidenbachensis</name>
    <dbReference type="NCBI Taxonomy" id="1484693"/>
    <lineage>
        <taxon>Bacteria</taxon>
        <taxon>Pseudomonadati</taxon>
        <taxon>Pseudomonadota</taxon>
        <taxon>Betaproteobacteria</taxon>
        <taxon>Burkholderiales</taxon>
        <taxon>Comamonadaceae</taxon>
        <taxon>Rhodoferax</taxon>
    </lineage>
</organism>
<proteinExistence type="predicted"/>
<feature type="chain" id="PRO_5045920544" description="FecR protein domain-containing protein" evidence="2">
    <location>
        <begin position="21"/>
        <end position="265"/>
    </location>
</feature>
<protein>
    <recommendedName>
        <fullName evidence="3">FecR protein domain-containing protein</fullName>
    </recommendedName>
</protein>
<gene>
    <name evidence="4" type="ORF">J2X15_002741</name>
</gene>
<dbReference type="InterPro" id="IPR006860">
    <property type="entry name" value="FecR"/>
</dbReference>
<reference evidence="4 5" key="1">
    <citation type="submission" date="2023-07" db="EMBL/GenBank/DDBJ databases">
        <title>Sorghum-associated microbial communities from plants grown in Nebraska, USA.</title>
        <authorList>
            <person name="Schachtman D."/>
        </authorList>
    </citation>
    <scope>NUCLEOTIDE SEQUENCE [LARGE SCALE GENOMIC DNA]</scope>
    <source>
        <strain evidence="4 5">BE308</strain>
    </source>
</reference>
<accession>A0ABU1ZPH4</accession>
<evidence type="ECO:0000256" key="1">
    <source>
        <dbReference type="SAM" id="MobiDB-lite"/>
    </source>
</evidence>